<feature type="transmembrane region" description="Helical" evidence="8">
    <location>
        <begin position="114"/>
        <end position="131"/>
    </location>
</feature>
<evidence type="ECO:0000313" key="11">
    <source>
        <dbReference type="Proteomes" id="UP000177039"/>
    </source>
</evidence>
<keyword evidence="6 8" id="KW-1133">Transmembrane helix</keyword>
<evidence type="ECO:0000256" key="6">
    <source>
        <dbReference type="ARBA" id="ARBA00022989"/>
    </source>
</evidence>
<dbReference type="GO" id="GO:0016763">
    <property type="term" value="F:pentosyltransferase activity"/>
    <property type="evidence" value="ECO:0007669"/>
    <property type="project" value="TreeGrafter"/>
</dbReference>
<name>A0A1F5H6B7_9BACT</name>
<dbReference type="AlphaFoldDB" id="A0A1F5H6B7"/>
<dbReference type="GO" id="GO:0006493">
    <property type="term" value="P:protein O-linked glycosylation"/>
    <property type="evidence" value="ECO:0007669"/>
    <property type="project" value="InterPro"/>
</dbReference>
<keyword evidence="4" id="KW-0808">Transferase</keyword>
<dbReference type="PANTHER" id="PTHR33908">
    <property type="entry name" value="MANNOSYLTRANSFERASE YKCB-RELATED"/>
    <property type="match status" value="1"/>
</dbReference>
<dbReference type="InterPro" id="IPR003342">
    <property type="entry name" value="ArnT-like_N"/>
</dbReference>
<accession>A0A1F5H6B7</accession>
<feature type="transmembrane region" description="Helical" evidence="8">
    <location>
        <begin position="207"/>
        <end position="226"/>
    </location>
</feature>
<dbReference type="Pfam" id="PF02366">
    <property type="entry name" value="PMT"/>
    <property type="match status" value="1"/>
</dbReference>
<sequence length="534" mass="62279">MKKYILFLIILLASFLRLYKLGSVPPSLYWDEASLGYNAYSILTTGHDEHGRFLPLTNFAAFGDYKPPGYIYATVPSIAVFGLNEFAIRFPSALFGILTVLLSYFLAKKLFENAVVALLTSFFLAISPWHLQFSRGAFEANLGLFFSTLGIYLFLKFAKDNPRWIFPSALSFVAAIYTFTGQRLFVPFILLLLVIQFRKQLLTHMRIFMFTTVTAAILFWPLFVFATKTIEGQLRFNEVTIFKDLEPINESIRYRGKDNYSWWADLIHNRRFFYAYQYLIHYFDAANPGFLFIRGDVNPRLSIQEVGELYLIDLPLILAGIYFLFSKKQKFRILIIGWLLVAPIGPATARETPHALRMISILPTFQLISAYGFFQFYKFVKFKKFFIVLVFFLLILNFLFYLHMYYLHWPKNYSDQWQYGYKQAVEAIKPFYNDLDYVLVTKSQGRPYIYFLLYLKYDPKNFWPTAQIVKDKFFFLDVNGFDKFRFADNPNEIPITGKVLYVTSPGLLPPDAGKITTIKRLDNLPVFDIGEVAR</sequence>
<feature type="transmembrane region" description="Helical" evidence="8">
    <location>
        <begin position="355"/>
        <end position="374"/>
    </location>
</feature>
<feature type="transmembrane region" description="Helical" evidence="8">
    <location>
        <begin position="86"/>
        <end position="107"/>
    </location>
</feature>
<reference evidence="10 11" key="1">
    <citation type="journal article" date="2016" name="Nat. Commun.">
        <title>Thousands of microbial genomes shed light on interconnected biogeochemical processes in an aquifer system.</title>
        <authorList>
            <person name="Anantharaman K."/>
            <person name="Brown C.T."/>
            <person name="Hug L.A."/>
            <person name="Sharon I."/>
            <person name="Castelle C.J."/>
            <person name="Probst A.J."/>
            <person name="Thomas B.C."/>
            <person name="Singh A."/>
            <person name="Wilkins M.J."/>
            <person name="Karaoz U."/>
            <person name="Brodie E.L."/>
            <person name="Williams K.H."/>
            <person name="Hubbard S.S."/>
            <person name="Banfield J.F."/>
        </authorList>
    </citation>
    <scope>NUCLEOTIDE SEQUENCE [LARGE SCALE GENOMIC DNA]</scope>
</reference>
<feature type="transmembrane region" description="Helical" evidence="8">
    <location>
        <begin position="386"/>
        <end position="406"/>
    </location>
</feature>
<dbReference type="PANTHER" id="PTHR33908:SF11">
    <property type="entry name" value="MEMBRANE PROTEIN"/>
    <property type="match status" value="1"/>
</dbReference>
<evidence type="ECO:0000256" key="8">
    <source>
        <dbReference type="SAM" id="Phobius"/>
    </source>
</evidence>
<dbReference type="EMBL" id="MFBT01000012">
    <property type="protein sequence ID" value="OGD99617.1"/>
    <property type="molecule type" value="Genomic_DNA"/>
</dbReference>
<evidence type="ECO:0000256" key="5">
    <source>
        <dbReference type="ARBA" id="ARBA00022692"/>
    </source>
</evidence>
<dbReference type="GO" id="GO:0009103">
    <property type="term" value="P:lipopolysaccharide biosynthetic process"/>
    <property type="evidence" value="ECO:0007669"/>
    <property type="project" value="UniProtKB-ARBA"/>
</dbReference>
<proteinExistence type="predicted"/>
<dbReference type="GO" id="GO:0000030">
    <property type="term" value="F:mannosyltransferase activity"/>
    <property type="evidence" value="ECO:0007669"/>
    <property type="project" value="InterPro"/>
</dbReference>
<organism evidence="10 11">
    <name type="scientific">Candidatus Curtissbacteria bacterium RIFCSPLOWO2_01_FULL_42_50</name>
    <dbReference type="NCBI Taxonomy" id="1797730"/>
    <lineage>
        <taxon>Bacteria</taxon>
        <taxon>Candidatus Curtissiibacteriota</taxon>
    </lineage>
</organism>
<dbReference type="Proteomes" id="UP000177039">
    <property type="component" value="Unassembled WGS sequence"/>
</dbReference>
<evidence type="ECO:0000256" key="7">
    <source>
        <dbReference type="ARBA" id="ARBA00023136"/>
    </source>
</evidence>
<evidence type="ECO:0000256" key="4">
    <source>
        <dbReference type="ARBA" id="ARBA00022679"/>
    </source>
</evidence>
<feature type="domain" description="ArnT-like N-terminal" evidence="9">
    <location>
        <begin position="9"/>
        <end position="165"/>
    </location>
</feature>
<protein>
    <recommendedName>
        <fullName evidence="9">ArnT-like N-terminal domain-containing protein</fullName>
    </recommendedName>
</protein>
<keyword evidence="3" id="KW-0328">Glycosyltransferase</keyword>
<evidence type="ECO:0000313" key="10">
    <source>
        <dbReference type="EMBL" id="OGD99617.1"/>
    </source>
</evidence>
<evidence type="ECO:0000256" key="2">
    <source>
        <dbReference type="ARBA" id="ARBA00022475"/>
    </source>
</evidence>
<evidence type="ECO:0000259" key="9">
    <source>
        <dbReference type="Pfam" id="PF02366"/>
    </source>
</evidence>
<feature type="transmembrane region" description="Helical" evidence="8">
    <location>
        <begin position="137"/>
        <end position="157"/>
    </location>
</feature>
<keyword evidence="2" id="KW-1003">Cell membrane</keyword>
<feature type="transmembrane region" description="Helical" evidence="8">
    <location>
        <begin position="169"/>
        <end position="195"/>
    </location>
</feature>
<keyword evidence="5 8" id="KW-0812">Transmembrane</keyword>
<keyword evidence="7 8" id="KW-0472">Membrane</keyword>
<comment type="caution">
    <text evidence="10">The sequence shown here is derived from an EMBL/GenBank/DDBJ whole genome shotgun (WGS) entry which is preliminary data.</text>
</comment>
<evidence type="ECO:0000256" key="1">
    <source>
        <dbReference type="ARBA" id="ARBA00004651"/>
    </source>
</evidence>
<comment type="subcellular location">
    <subcellularLocation>
        <location evidence="1">Cell membrane</location>
        <topology evidence="1">Multi-pass membrane protein</topology>
    </subcellularLocation>
</comment>
<dbReference type="InterPro" id="IPR050297">
    <property type="entry name" value="LipidA_mod_glycosyltrf_83"/>
</dbReference>
<gene>
    <name evidence="10" type="ORF">A3B54_02935</name>
</gene>
<evidence type="ECO:0000256" key="3">
    <source>
        <dbReference type="ARBA" id="ARBA00022676"/>
    </source>
</evidence>
<dbReference type="GO" id="GO:0005886">
    <property type="term" value="C:plasma membrane"/>
    <property type="evidence" value="ECO:0007669"/>
    <property type="project" value="UniProtKB-SubCell"/>
</dbReference>
<feature type="transmembrane region" description="Helical" evidence="8">
    <location>
        <begin position="331"/>
        <end position="349"/>
    </location>
</feature>